<dbReference type="Proteomes" id="UP000011087">
    <property type="component" value="Unassembled WGS sequence"/>
</dbReference>
<gene>
    <name evidence="2" type="ORF">GUITHDRAFT_140654</name>
</gene>
<evidence type="ECO:0000313" key="4">
    <source>
        <dbReference type="Proteomes" id="UP000011087"/>
    </source>
</evidence>
<feature type="transmembrane region" description="Helical" evidence="1">
    <location>
        <begin position="4125"/>
        <end position="4147"/>
    </location>
</feature>
<dbReference type="KEGG" id="gtt:GUITHDRAFT_140654"/>
<protein>
    <submittedName>
        <fullName evidence="2 3">Uncharacterized protein</fullName>
    </submittedName>
</protein>
<dbReference type="EnsemblProtists" id="EKX43353">
    <property type="protein sequence ID" value="EKX43353"/>
    <property type="gene ID" value="GUITHDRAFT_140654"/>
</dbReference>
<reference evidence="3" key="3">
    <citation type="submission" date="2015-06" db="UniProtKB">
        <authorList>
            <consortium name="EnsemblProtists"/>
        </authorList>
    </citation>
    <scope>IDENTIFICATION</scope>
</reference>
<evidence type="ECO:0000313" key="3">
    <source>
        <dbReference type="EnsemblProtists" id="EKX43353"/>
    </source>
</evidence>
<reference evidence="4" key="2">
    <citation type="submission" date="2012-11" db="EMBL/GenBank/DDBJ databases">
        <authorList>
            <person name="Kuo A."/>
            <person name="Curtis B.A."/>
            <person name="Tanifuji G."/>
            <person name="Burki F."/>
            <person name="Gruber A."/>
            <person name="Irimia M."/>
            <person name="Maruyama S."/>
            <person name="Arias M.C."/>
            <person name="Ball S.G."/>
            <person name="Gile G.H."/>
            <person name="Hirakawa Y."/>
            <person name="Hopkins J.F."/>
            <person name="Rensing S.A."/>
            <person name="Schmutz J."/>
            <person name="Symeonidi A."/>
            <person name="Elias M."/>
            <person name="Eveleigh R.J."/>
            <person name="Herman E.K."/>
            <person name="Klute M.J."/>
            <person name="Nakayama T."/>
            <person name="Obornik M."/>
            <person name="Reyes-Prieto A."/>
            <person name="Armbrust E.V."/>
            <person name="Aves S.J."/>
            <person name="Beiko R.G."/>
            <person name="Coutinho P."/>
            <person name="Dacks J.B."/>
            <person name="Durnford D.G."/>
            <person name="Fast N.M."/>
            <person name="Green B.R."/>
            <person name="Grisdale C."/>
            <person name="Hempe F."/>
            <person name="Henrissat B."/>
            <person name="Hoppner M.P."/>
            <person name="Ishida K.-I."/>
            <person name="Kim E."/>
            <person name="Koreny L."/>
            <person name="Kroth P.G."/>
            <person name="Liu Y."/>
            <person name="Malik S.-B."/>
            <person name="Maier U.G."/>
            <person name="McRose D."/>
            <person name="Mock T."/>
            <person name="Neilson J.A."/>
            <person name="Onodera N.T."/>
            <person name="Poole A.M."/>
            <person name="Pritham E.J."/>
            <person name="Richards T.A."/>
            <person name="Rocap G."/>
            <person name="Roy S.W."/>
            <person name="Sarai C."/>
            <person name="Schaack S."/>
            <person name="Shirato S."/>
            <person name="Slamovits C.H."/>
            <person name="Spencer D.F."/>
            <person name="Suzuki S."/>
            <person name="Worden A.Z."/>
            <person name="Zauner S."/>
            <person name="Barry K."/>
            <person name="Bell C."/>
            <person name="Bharti A.K."/>
            <person name="Crow J.A."/>
            <person name="Grimwood J."/>
            <person name="Kramer R."/>
            <person name="Lindquist E."/>
            <person name="Lucas S."/>
            <person name="Salamov A."/>
            <person name="McFadden G.I."/>
            <person name="Lane C.E."/>
            <person name="Keeling P.J."/>
            <person name="Gray M.W."/>
            <person name="Grigoriev I.V."/>
            <person name="Archibald J.M."/>
        </authorList>
    </citation>
    <scope>NUCLEOTIDE SEQUENCE</scope>
    <source>
        <strain evidence="4">CCMP2712</strain>
    </source>
</reference>
<dbReference type="GeneID" id="17299941"/>
<reference evidence="2 4" key="1">
    <citation type="journal article" date="2012" name="Nature">
        <title>Algal genomes reveal evolutionary mosaicism and the fate of nucleomorphs.</title>
        <authorList>
            <consortium name="DOE Joint Genome Institute"/>
            <person name="Curtis B.A."/>
            <person name="Tanifuji G."/>
            <person name="Burki F."/>
            <person name="Gruber A."/>
            <person name="Irimia M."/>
            <person name="Maruyama S."/>
            <person name="Arias M.C."/>
            <person name="Ball S.G."/>
            <person name="Gile G.H."/>
            <person name="Hirakawa Y."/>
            <person name="Hopkins J.F."/>
            <person name="Kuo A."/>
            <person name="Rensing S.A."/>
            <person name="Schmutz J."/>
            <person name="Symeonidi A."/>
            <person name="Elias M."/>
            <person name="Eveleigh R.J."/>
            <person name="Herman E.K."/>
            <person name="Klute M.J."/>
            <person name="Nakayama T."/>
            <person name="Obornik M."/>
            <person name="Reyes-Prieto A."/>
            <person name="Armbrust E.V."/>
            <person name="Aves S.J."/>
            <person name="Beiko R.G."/>
            <person name="Coutinho P."/>
            <person name="Dacks J.B."/>
            <person name="Durnford D.G."/>
            <person name="Fast N.M."/>
            <person name="Green B.R."/>
            <person name="Grisdale C.J."/>
            <person name="Hempel F."/>
            <person name="Henrissat B."/>
            <person name="Hoppner M.P."/>
            <person name="Ishida K."/>
            <person name="Kim E."/>
            <person name="Koreny L."/>
            <person name="Kroth P.G."/>
            <person name="Liu Y."/>
            <person name="Malik S.B."/>
            <person name="Maier U.G."/>
            <person name="McRose D."/>
            <person name="Mock T."/>
            <person name="Neilson J.A."/>
            <person name="Onodera N.T."/>
            <person name="Poole A.M."/>
            <person name="Pritham E.J."/>
            <person name="Richards T.A."/>
            <person name="Rocap G."/>
            <person name="Roy S.W."/>
            <person name="Sarai C."/>
            <person name="Schaack S."/>
            <person name="Shirato S."/>
            <person name="Slamovits C.H."/>
            <person name="Spencer D.F."/>
            <person name="Suzuki S."/>
            <person name="Worden A.Z."/>
            <person name="Zauner S."/>
            <person name="Barry K."/>
            <person name="Bell C."/>
            <person name="Bharti A.K."/>
            <person name="Crow J.A."/>
            <person name="Grimwood J."/>
            <person name="Kramer R."/>
            <person name="Lindquist E."/>
            <person name="Lucas S."/>
            <person name="Salamov A."/>
            <person name="McFadden G.I."/>
            <person name="Lane C.E."/>
            <person name="Keeling P.J."/>
            <person name="Gray M.W."/>
            <person name="Grigoriev I.V."/>
            <person name="Archibald J.M."/>
        </authorList>
    </citation>
    <scope>NUCLEOTIDE SEQUENCE</scope>
    <source>
        <strain evidence="2 4">CCMP2712</strain>
    </source>
</reference>
<organism evidence="2">
    <name type="scientific">Guillardia theta (strain CCMP2712)</name>
    <name type="common">Cryptophyte</name>
    <dbReference type="NCBI Taxonomy" id="905079"/>
    <lineage>
        <taxon>Eukaryota</taxon>
        <taxon>Cryptophyceae</taxon>
        <taxon>Pyrenomonadales</taxon>
        <taxon>Geminigeraceae</taxon>
        <taxon>Guillardia</taxon>
    </lineage>
</organism>
<name>L1J4A4_GUITC</name>
<sequence>MASATVQKNVMMAIPLMATDALSNVPLSQDSCAWEAAKKLGMLDAGTESARRIAAFPWHETTTDCKTPLSKATIVISGLLGGTNEDDPALAKEGLISVRRGCSSGKMDCEARPSEIFGIVVSNPDGTFTERYGVGRWDDTLKQVSFSVLQDVSENEDIFLQFTVMNGNQQVSPNIRIGMRGIEIPDEPMLKLPLLLNGRTSMPLEIFPKPSSRRFTDQDRMDDSTNLAVDLSDHLEEERHEGSHQHDDQPRRRLLANCAGICSNTFLSQTSVVAGTENTITVSLYTSFTLVAMTRITLEGVFPALVPRLFAVTTSFQCAQSLPFGPQDSLLPSPLLASSAPAYDARTLQAQPGFSTASGYFSAEHRDTAHFSFQQRFYDYDELKFEVFWSFNESKTLRQRLIDASTRKEGEAVVWTVRDGKGRFVKTLRGAWRFSRNLPYRQDGADFTLSNIFDSQQPSSTGFSPDDGAWGAADSLVDGAWDITDVVSQTNADPSQNPAIGSGGDFWGHGNFNQQNDFGCQAGSLYNNVTGAAIKPCCPTYFMGGKDTAIYSEGIRNEMYLVPCESCQCLQDVCTYGLSRQDTSVSSTATRDDTCGLLKPSGNQASSFDWYLSFDSTIATEVKEDQNGGGQSSPYSFTFAIKNSRSVSSNLVTLQVFAPPSDSQAAQNFSFQFPQDSLVVKEGNFLNQTIVQSSSLPGGLNRLSVSFTASPPLLSGSTVIVDSLFSPSMLLANVSDCEGDTGSFTASWSDASAIKHSSLRQEIYAEEKHVLSIIWAFQSSTTWQERIARAQSARGETVVWYVVDPQNPSSVLAVKKGRWKVSNFQSSSGAWILRNMWGAGEGTISSTQITSDYWGWTPQNFQNNIYNCFYWRNGQKNEVRRVRNHIWIEEFPLVTRSTGAFQLKRTPGGSLMLALPAPSSFSSFQHFQFNLTVLNPMSSSPSAQPTIAILGCYQVAALPLLLPAALKDKPLVVDSPAYVTSKAGQSASYPSAINTLTVTLQLNFHLYDFTSCLFKISNLLGAKRPSGVLPFVSSGSNLFSYDGNVPASSSALWNDATKELQFYLAKGEISADQTLTLQFVLENPPVAQDAPNVSVTVMQSIVLQTLLLSDFVLSGAEGGSALELLQPLFVQPAYFVAPTSIRHSSNNPGSVNYVTILLAVNVDVRNASLSYPAVTLNISGLTGGQPVYADSQGKTVSLLVSPLSPSGPDYFSALATGTLSAGTWSEGTNSLLLHLRKDWSRLTQLAFSFQVTNFPDQQTSPTVLLQTEGLRVQIISSLTSCYSNGVCILPKVDDSQAGPPLNVLSPSFVVKNVGQSTPYPGAVNTLTFTIRFNFIFLNSSSTITEQSMIQISNLLGAYATPVVSLQSPQGDEQYFSSSAQGVSGTASWDQTSQSLQLFVRNSIPQKDIIISVRVENSILPQDSPGVAIASFGISLPLSLMRKDNVTVLPAIWKARPGDAEPLLIFTPAFEIKKVGQSNPFPGATNTIFLTLSFNVDIRASTQFYRQVKILIDNLQGGPSVESEFNLTDFKTGGPSSVFGLFDGSADVNSARASRALYGGRYGYKNLTFSVIADVVAGKNYYLAFNISNPGLGQNSPVLQIQVDGITIDVSSMQSDLETVLSSIGATTGGWAAPLYVLQAQFELKAISQSNSEPAQTNQLTVRFSLNSPLFPSVRRCKRRAFRGWLPGEEGFITSLYTGLPQDAKIFGELSLQDLTRGHQFDRVCNVGALEGQPCQATSQCGTGTTNGPVPYCVSTLCHEDGLYPTEIQLSNLLGPLDPTGSFKLLLDGVQIFSDGSQIGFALWDSTAKTLTMQVAQELQAAVNYSFAFDVKNPFSPQDSPLVSIGAYGTLIDPVVVDPSGVGPMKISRLIFQYALAKQTTSFPMSLNLVTVWFKTEKLLQLSTKMSLSPILHASMESMPDFVAGLNFVKLQGPSALSLSPVPCNTSTALAYAGYASWKAETYQVAAYLCTEPSNVFNFSFAFMNPAIRQDSPQVALQIDVENSILNSIILTSFDPANPILRVLGFEFVLKKISQSVPYPGALNDITIRLAGSVPIPQQASNQISISGLYGAQSPQTSSVMPLIENVDLACADFDPSERGCSVFSYDGAQTCSATWDAATYGIKFFVQEMQEGRTYTFQFVIQNPAQSTSSPSVSISMSGKIPIFSSVSLDQDVTLNLGSVKETCSTCPSWRRSWRRWSFEKPGGTMGLISATPDFAAILKLVNPSFLCLEAANCILGAFTVCPVGGACSGLIWESNGFPGEVVNTISVSFAVTTPISVSSQAYLVVSGLRGAIKPTGVYNLSTAPSFRFLDGTPCDFTAAKFAGTRLGADRTFAWDASTLSATLYPLTDLSPGIEVTISFLVSNPLTPQPAAETTLSIFSASGTVLVSNTLLPAPNRLGPMLILQPSFEVKLISQRTALPSAENVLTVTFSVSAPLRKGTCISIYGFGLAAGTETYKNVDGSNSFGSLVKSADAGVTGQGAWDGNSIAFCLLTDLVEKTAYDFSFSIVNPALEQSPRTIFIQTTSVVLIPAVAMDPDKSENGIHEPLRILKMELLQRNIGESTRFPGARNHITVTFAPSLVVSADLQVDFLIEGLTGSRTSSGPIAISCGTGCNPFSDCSRTICNGGCCTRASDLEPCSLGTRFCQDRLLSCDFTNVLANSDCCDVSRFSNTLWDQQLGTVSFALAAQLKDMVNFTFSFILDNPYLPQEARTVYISARSRGVQFVSRSLFRNDPDWPPLKVDNARFEIAAAKQSDAYPCSDNTITVTLSLNAPIRFGTQIVMQGFSNAIVSTSSLRLLDSDSSLYVVKLPNGQQARVTEILLIEYQPVNSTFILKVRDIGYGNDVLIPPGRPFELSFLVTNPSRGQSAPPLLIRALSVQVDLSVPSVDFDWTPLTGCSSLTSVLTPVAGSAQPLFIITPKFNTLEMRQSTSRPRSLNVLTVTFEVNVPLVVRCNVLLVLQGLDTVDPQLQPLAQPGPASSDWRSDMCPSWQRSIFRLESPTAASEEVVKDVTFFSAYSPLDTSMALARSGTVKVETSDVCLGGLVMETCQSSSATSKMCLYRKGLEDVNSSLLWQKEEATMSWFRGQKQPNPFYPRRNELPALGDGVCHALWNCADYAYDDGNCVSEAMSNGMSTSELKLGTARWDDAKKKIVIYIRKDTKPSTKYAFSFQVTNTFKLSYSLNINMSTEGIVIPPLPVTRSSRPLSGLGACSTGGIQPGAKSLPDLDVNPLNVYSASLYEKRIASSTNFPGAVNSISLTLSFNSLITPRMQHTITVYGLRSFSGPSGDVKLLPDVNCAASASCDHPMRFSSASTHQAGYGRWDNSKKSLTLLVSGTLLPIQLYRFAFQLRNLLAKPETTVMIVGNDAQCPTRSRPFSTFSFFRFYTESSDSTMDAEAKIASNSPFFSSIAQSLYYTITSLADAVSLYGCQVSNPLTGELLLPAGRWYLSFDNPAYFSEQVELRSALNVSADGLVRQSIEEGTACGGYKERNLYQTCRWWSRPTFALDLFLFKKLPQVIRFVLRWGDVPANLDLFLVYKPLVGQTLSYSSNNVSCSSGLVISGGGVFRDCREMYVNAQGDSSKVNQVLLERMDVDGNGPEVLRLSNALDGDYQVYVNVRQPTLDSQLTFVGAEELTVYLDNGQVYRMYTSPNALIASWWYVGYVRKRGGASSWNLVNFDQIKEDPIPYIAGYKLELLLTVRDAATGQRVEGVTYDITGCKGPCDSAPPASRVLVSKGIVAGARISFSNLLFGVQGSNYQEYLVSLNKENYISKLVTVKYSGEVYSQTVSTFVTPADNNIWIILSWNQQVFANLDLWVFPCADAGAYEPFNAACETPLSVRQTCKFATLKGTTGKVRYFSAANDVEAVILDGIAQGHIDVWARSLDNQNLRGQDINFEIEDHLHPSSSSILLRPTAASDGSWWHVGYFDSSLNFVVLNKMASSPAFSGCRIPVESVSSPITFVPSSSSRRAMNQPLLLNLSSGISLEIPQGAWPAGGPGTVELTQLLLPPIVPNPALMQLGNNLVVYLEPSGILLNAPGVQLTMPVRSPPAAGQLVKVHRLENGIWRWSSAVNSTFMVAKEETSVTLLSFSAYANLIVLGGAEVATPQTSPPPSVLGSTINVKSSTFPVWLIVVIAVGGFAIMVLSYIFTYRLLAKRFPWQKGEEFFELFAPVIVSPDIDKQRLEGHLVTCADARSPRTPRPYNADTSHRQTWGTVTAYNMAWSGDIGGRMEEGMILSWGSLAFWGDSK</sequence>
<dbReference type="RefSeq" id="XP_005830333.1">
    <property type="nucleotide sequence ID" value="XM_005830276.1"/>
</dbReference>
<keyword evidence="1" id="KW-1133">Transmembrane helix</keyword>
<dbReference type="HOGENOM" id="CLU_223856_0_0_1"/>
<accession>L1J4A4</accession>
<dbReference type="PaxDb" id="55529-EKX43353"/>
<evidence type="ECO:0000313" key="2">
    <source>
        <dbReference type="EMBL" id="EKX43353.1"/>
    </source>
</evidence>
<keyword evidence="4" id="KW-1185">Reference proteome</keyword>
<keyword evidence="1" id="KW-0812">Transmembrane</keyword>
<dbReference type="EMBL" id="JH993011">
    <property type="protein sequence ID" value="EKX43353.1"/>
    <property type="molecule type" value="Genomic_DNA"/>
</dbReference>
<proteinExistence type="predicted"/>
<keyword evidence="1" id="KW-0472">Membrane</keyword>
<evidence type="ECO:0000256" key="1">
    <source>
        <dbReference type="SAM" id="Phobius"/>
    </source>
</evidence>